<reference evidence="1 2" key="1">
    <citation type="submission" date="2017-08" db="EMBL/GenBank/DDBJ databases">
        <title>The complete genome sequence of Nocardiopsis gilva YIM 90087.</title>
        <authorList>
            <person name="Yin M."/>
            <person name="Tang S."/>
        </authorList>
    </citation>
    <scope>NUCLEOTIDE SEQUENCE [LARGE SCALE GENOMIC DNA]</scope>
    <source>
        <strain evidence="1 2">YIM 90087</strain>
    </source>
</reference>
<dbReference type="Proteomes" id="UP000215005">
    <property type="component" value="Chromosome"/>
</dbReference>
<name>A0A223S398_9ACTN</name>
<evidence type="ECO:0000313" key="1">
    <source>
        <dbReference type="EMBL" id="ASU82595.1"/>
    </source>
</evidence>
<keyword evidence="2" id="KW-1185">Reference proteome</keyword>
<accession>A0A223S398</accession>
<dbReference type="RefSeq" id="WP_026126046.1">
    <property type="nucleotide sequence ID" value="NZ_ANBG01000289.1"/>
</dbReference>
<protein>
    <submittedName>
        <fullName evidence="1">Uncharacterized protein</fullName>
    </submittedName>
</protein>
<dbReference type="OrthoDB" id="3210164at2"/>
<dbReference type="EMBL" id="CP022753">
    <property type="protein sequence ID" value="ASU82595.1"/>
    <property type="molecule type" value="Genomic_DNA"/>
</dbReference>
<proteinExistence type="predicted"/>
<evidence type="ECO:0000313" key="2">
    <source>
        <dbReference type="Proteomes" id="UP000215005"/>
    </source>
</evidence>
<organism evidence="1 2">
    <name type="scientific">Nocardiopsis gilva YIM 90087</name>
    <dbReference type="NCBI Taxonomy" id="1235441"/>
    <lineage>
        <taxon>Bacteria</taxon>
        <taxon>Bacillati</taxon>
        <taxon>Actinomycetota</taxon>
        <taxon>Actinomycetes</taxon>
        <taxon>Streptosporangiales</taxon>
        <taxon>Nocardiopsidaceae</taxon>
        <taxon>Nocardiopsis</taxon>
    </lineage>
</organism>
<dbReference type="KEGG" id="ngv:CDO52_07165"/>
<dbReference type="AlphaFoldDB" id="A0A223S398"/>
<gene>
    <name evidence="1" type="ORF">CDO52_07165</name>
</gene>
<sequence length="86" mass="10001">MIAHEPPLYNMLDDHDELIAASEDMIDTYVSGDALGAWRTFMDIAGLPMPEEVFQQMFGQRTEKEAAEDRRFFLHTMRQPRPRPFA</sequence>